<dbReference type="RefSeq" id="WP_130646835.1">
    <property type="nucleotide sequence ID" value="NZ_PGCL01000002.1"/>
</dbReference>
<dbReference type="PIRSF" id="PIRSF037307">
    <property type="entry name" value="Lhr-like_helic_prd"/>
    <property type="match status" value="1"/>
</dbReference>
<dbReference type="OrthoDB" id="33870at2157"/>
<keyword evidence="7" id="KW-0234">DNA repair</keyword>
<dbReference type="InterPro" id="IPR011545">
    <property type="entry name" value="DEAD/DEAH_box_helicase_dom"/>
</dbReference>
<dbReference type="CDD" id="cd17922">
    <property type="entry name" value="DEXHc_LHR-like"/>
    <property type="match status" value="1"/>
</dbReference>
<dbReference type="Pfam" id="PF19306">
    <property type="entry name" value="WHD_Lhr"/>
    <property type="match status" value="1"/>
</dbReference>
<feature type="region of interest" description="Disordered" evidence="10">
    <location>
        <begin position="1"/>
        <end position="23"/>
    </location>
</feature>
<accession>A0A483CPQ9</accession>
<comment type="caution">
    <text evidence="13">The sequence shown here is derived from an EMBL/GenBank/DDBJ whole genome shotgun (WGS) entry which is preliminary data.</text>
</comment>
<keyword evidence="4 13" id="KW-0347">Helicase</keyword>
<dbReference type="SUPFAM" id="SSF52540">
    <property type="entry name" value="P-loop containing nucleoside triphosphate hydrolases"/>
    <property type="match status" value="1"/>
</dbReference>
<feature type="domain" description="Helicase C-terminal" evidence="12">
    <location>
        <begin position="235"/>
        <end position="397"/>
    </location>
</feature>
<dbReference type="SMART" id="SM00487">
    <property type="entry name" value="DEXDc"/>
    <property type="match status" value="1"/>
</dbReference>
<keyword evidence="2" id="KW-0227">DNA damage</keyword>
<evidence type="ECO:0000256" key="8">
    <source>
        <dbReference type="ARBA" id="ARBA00023235"/>
    </source>
</evidence>
<comment type="similarity">
    <text evidence="9">Belongs to the Lhr helicase family. Lhr-Core subfamily.</text>
</comment>
<dbReference type="GO" id="GO:0006281">
    <property type="term" value="P:DNA repair"/>
    <property type="evidence" value="ECO:0007669"/>
    <property type="project" value="UniProtKB-KW"/>
</dbReference>
<dbReference type="PROSITE" id="PS51192">
    <property type="entry name" value="HELICASE_ATP_BIND_1"/>
    <property type="match status" value="1"/>
</dbReference>
<protein>
    <submittedName>
        <fullName evidence="13">DEAD/DEAH box helicase</fullName>
    </submittedName>
</protein>
<evidence type="ECO:0000256" key="3">
    <source>
        <dbReference type="ARBA" id="ARBA00022801"/>
    </source>
</evidence>
<evidence type="ECO:0000256" key="10">
    <source>
        <dbReference type="SAM" id="MobiDB-lite"/>
    </source>
</evidence>
<feature type="compositionally biased region" description="Low complexity" evidence="10">
    <location>
        <begin position="12"/>
        <end position="22"/>
    </location>
</feature>
<dbReference type="Pfam" id="PF00270">
    <property type="entry name" value="DEAD"/>
    <property type="match status" value="1"/>
</dbReference>
<dbReference type="InterPro" id="IPR014001">
    <property type="entry name" value="Helicase_ATP-bd"/>
</dbReference>
<dbReference type="InterPro" id="IPR052511">
    <property type="entry name" value="ATP-dep_Helicase"/>
</dbReference>
<dbReference type="GO" id="GO:0140097">
    <property type="term" value="F:catalytic activity, acting on DNA"/>
    <property type="evidence" value="ECO:0007669"/>
    <property type="project" value="UniProtKB-ARBA"/>
</dbReference>
<evidence type="ECO:0000256" key="7">
    <source>
        <dbReference type="ARBA" id="ARBA00023204"/>
    </source>
</evidence>
<dbReference type="GO" id="GO:0004386">
    <property type="term" value="F:helicase activity"/>
    <property type="evidence" value="ECO:0007669"/>
    <property type="project" value="UniProtKB-KW"/>
</dbReference>
<dbReference type="EMBL" id="PGCL01000002">
    <property type="protein sequence ID" value="TAJ45022.1"/>
    <property type="molecule type" value="Genomic_DNA"/>
</dbReference>
<dbReference type="InterPro" id="IPR027417">
    <property type="entry name" value="P-loop_NTPase"/>
</dbReference>
<gene>
    <name evidence="13" type="ORF">CUJ86_04550</name>
</gene>
<dbReference type="GO" id="GO:0016887">
    <property type="term" value="F:ATP hydrolysis activity"/>
    <property type="evidence" value="ECO:0007669"/>
    <property type="project" value="TreeGrafter"/>
</dbReference>
<evidence type="ECO:0000256" key="6">
    <source>
        <dbReference type="ARBA" id="ARBA00023125"/>
    </source>
</evidence>
<proteinExistence type="inferred from homology"/>
<evidence type="ECO:0000256" key="9">
    <source>
        <dbReference type="ARBA" id="ARBA00093467"/>
    </source>
</evidence>
<dbReference type="InterPro" id="IPR001650">
    <property type="entry name" value="Helicase_C-like"/>
</dbReference>
<dbReference type="GO" id="GO:0005524">
    <property type="term" value="F:ATP binding"/>
    <property type="evidence" value="ECO:0007669"/>
    <property type="project" value="UniProtKB-KW"/>
</dbReference>
<keyword evidence="5" id="KW-0067">ATP-binding</keyword>
<dbReference type="Proteomes" id="UP000292580">
    <property type="component" value="Unassembled WGS sequence"/>
</dbReference>
<keyword evidence="14" id="KW-1185">Reference proteome</keyword>
<keyword evidence="6" id="KW-0238">DNA-binding</keyword>
<evidence type="ECO:0000259" key="12">
    <source>
        <dbReference type="PROSITE" id="PS51194"/>
    </source>
</evidence>
<evidence type="ECO:0000256" key="5">
    <source>
        <dbReference type="ARBA" id="ARBA00022840"/>
    </source>
</evidence>
<evidence type="ECO:0000259" key="11">
    <source>
        <dbReference type="PROSITE" id="PS51192"/>
    </source>
</evidence>
<keyword evidence="1" id="KW-0547">Nucleotide-binding</keyword>
<dbReference type="Gene3D" id="3.40.50.300">
    <property type="entry name" value="P-loop containing nucleotide triphosphate hydrolases"/>
    <property type="match status" value="2"/>
</dbReference>
<reference evidence="13 14" key="1">
    <citation type="submission" date="2017-11" db="EMBL/GenBank/DDBJ databases">
        <title>Isolation and Characterization of Methanofollis Species from Methane Seep Offshore SW Taiwan.</title>
        <authorList>
            <person name="Teng N.-H."/>
            <person name="Lai M.-C."/>
            <person name="Chen S.-C."/>
        </authorList>
    </citation>
    <scope>NUCLEOTIDE SEQUENCE [LARGE SCALE GENOMIC DNA]</scope>
    <source>
        <strain evidence="13 14">FWC-SCC2</strain>
    </source>
</reference>
<dbReference type="GO" id="GO:0003677">
    <property type="term" value="F:DNA binding"/>
    <property type="evidence" value="ECO:0007669"/>
    <property type="project" value="UniProtKB-KW"/>
</dbReference>
<evidence type="ECO:0000256" key="2">
    <source>
        <dbReference type="ARBA" id="ARBA00022763"/>
    </source>
</evidence>
<dbReference type="AlphaFoldDB" id="A0A483CPQ9"/>
<dbReference type="PANTHER" id="PTHR47962">
    <property type="entry name" value="ATP-DEPENDENT HELICASE LHR-RELATED-RELATED"/>
    <property type="match status" value="1"/>
</dbReference>
<organism evidence="13 14">
    <name type="scientific">Methanofollis fontis</name>
    <dbReference type="NCBI Taxonomy" id="2052832"/>
    <lineage>
        <taxon>Archaea</taxon>
        <taxon>Methanobacteriati</taxon>
        <taxon>Methanobacteriota</taxon>
        <taxon>Stenosarchaea group</taxon>
        <taxon>Methanomicrobia</taxon>
        <taxon>Methanomicrobiales</taxon>
        <taxon>Methanomicrobiaceae</taxon>
        <taxon>Methanofollis</taxon>
    </lineage>
</organism>
<keyword evidence="3" id="KW-0378">Hydrolase</keyword>
<dbReference type="InterPro" id="IPR017170">
    <property type="entry name" value="Lhr-like"/>
</dbReference>
<dbReference type="Pfam" id="PF08494">
    <property type="entry name" value="DEAD_assoc"/>
    <property type="match status" value="1"/>
</dbReference>
<name>A0A483CPQ9_9EURY</name>
<feature type="domain" description="Helicase ATP-binding" evidence="11">
    <location>
        <begin position="51"/>
        <end position="227"/>
    </location>
</feature>
<dbReference type="PROSITE" id="PS51194">
    <property type="entry name" value="HELICASE_CTER"/>
    <property type="match status" value="1"/>
</dbReference>
<evidence type="ECO:0000256" key="1">
    <source>
        <dbReference type="ARBA" id="ARBA00022741"/>
    </source>
</evidence>
<evidence type="ECO:0000256" key="4">
    <source>
        <dbReference type="ARBA" id="ARBA00022806"/>
    </source>
</evidence>
<evidence type="ECO:0000313" key="14">
    <source>
        <dbReference type="Proteomes" id="UP000292580"/>
    </source>
</evidence>
<keyword evidence="8" id="KW-0413">Isomerase</keyword>
<dbReference type="InterPro" id="IPR013701">
    <property type="entry name" value="Lhr-like_DEAD/DEAH_assoc"/>
</dbReference>
<evidence type="ECO:0000313" key="13">
    <source>
        <dbReference type="EMBL" id="TAJ45022.1"/>
    </source>
</evidence>
<dbReference type="InterPro" id="IPR045628">
    <property type="entry name" value="Lhr_WH_dom"/>
</dbReference>
<sequence>MPRYGCVTEPISGDSGRSGSSGARDLLDPRVCALIGERGFADLSEAQERAIPPLLKGENLVLIAPTGTGKTESAMFPVFDSLLREGGEGFRALYITPLRALNRDILGRLAWWCGHLGLTVGVRHGDTPQNERRKQALNPPNLLITTPETVQALFMGKRLRKHLEGIRHVVVDEIHELAGSKRGAQLAVALERLEEYAGRFQRIGLSATVGNPEDIGRYLCGDRPFRLVEVPVAEGLDLSVRLCDGDFSRQARCVGGLIDASPSSLVFVNTRVTAEALGHALLERGDVDVHHGSLSKEVRVDAEDRFRDGVLRALICTSSMELGIDIGHIAHVVQFGSPREVARLVQRIGRAGHHLFAVSRGTVLATGFDDLLESLVIVRRARASAVEAVTPYVNAADVLANVVAAMAVEYGEVPCSRLLSVVERSGCFTDAASLLDRVCEQMAAHRLIRIEGEGRERRIITTSRARRYLAANLSMIHDERKVPVFDIVTRSTVGTLDESFVVGFVHPGAVFITRGKLWRVLEFEEGRLTVEPAREARGELPSWEGEQIPVPWAVAQEVGALRRGREIGAYTDDPDAARYVAAYLGEMDRNRTPVPTDRLITVENSDEGVVCNICAGHRANETIARVLSILISARHGTSVGIEAGAYRAVLRLPKGIRSAEVRDLLLETDPAHIPGILRLALRRTALFKWKLVQVAKKFGAIDADADYERISIHRLLETFDGTVVQEEAYSELFRDYLDADTAAEVFRSVQGGDVDLHCGPLSILGAEGLTSSRDIIPPPTADQAVITSLKRRIAGDEVILFCMHCKRWKSRTRVERVPERPTCPQCSARLIAALKPWEEDVTAAVRKKKRTTEEEAAAARALRNANLVLTYGKPAVAALAARGVGPETAARICARATEGDAFYREIQKAERKYVLTRRFW</sequence>
<dbReference type="PANTHER" id="PTHR47962:SF5">
    <property type="entry name" value="ATP-DEPENDENT HELICASE LHR-RELATED"/>
    <property type="match status" value="1"/>
</dbReference>
<dbReference type="SMART" id="SM00490">
    <property type="entry name" value="HELICc"/>
    <property type="match status" value="1"/>
</dbReference>
<dbReference type="Pfam" id="PF00271">
    <property type="entry name" value="Helicase_C"/>
    <property type="match status" value="1"/>
</dbReference>